<name>A0ACB8BI55_9AGAM</name>
<sequence>MQDYAPGDSKGSVTSVNGAQDVEKIAVPKLPGAPPPNFVEGGTHGYLTILGGFLNCFAMWGQINAFGSYQVWYLEHQLSNRSASEISWIGTLQLWVLFVSGSIIGRLFDAHGPRVLVISGTIIYTFSLMMTSLASQYYQFILAQGLLFGIGSGLLFFPCVSATATHFIKYRATAIGIVLSGAGVGGVVFPLLLQRLFNTVGFAWAVRITAFICLACGIVGSVTISSGMPKRKPGPWIDFASFRDAKFMVQTIGFSIACFGFFVPWTYLVQNAEANFLSQATSFDLLAVMNAGSTIGRLAPGYAADKIGRYNLMWPNLAISGILCLALWVDAHSLAPLAAFAALYGFFSGAAMALTTPCITQISRMDQIGTRVGMTYTFMSFPSLVGGPIAGAILAKQGGTDYSGLIIYTGIAMLIGAGFFFVVKLMINRNIFARV</sequence>
<dbReference type="EMBL" id="MU266407">
    <property type="protein sequence ID" value="KAH7925197.1"/>
    <property type="molecule type" value="Genomic_DNA"/>
</dbReference>
<proteinExistence type="predicted"/>
<organism evidence="1 2">
    <name type="scientific">Leucogyrophana mollusca</name>
    <dbReference type="NCBI Taxonomy" id="85980"/>
    <lineage>
        <taxon>Eukaryota</taxon>
        <taxon>Fungi</taxon>
        <taxon>Dikarya</taxon>
        <taxon>Basidiomycota</taxon>
        <taxon>Agaricomycotina</taxon>
        <taxon>Agaricomycetes</taxon>
        <taxon>Agaricomycetidae</taxon>
        <taxon>Boletales</taxon>
        <taxon>Boletales incertae sedis</taxon>
        <taxon>Leucogyrophana</taxon>
    </lineage>
</organism>
<reference evidence="1" key="1">
    <citation type="journal article" date="2021" name="New Phytol.">
        <title>Evolutionary innovations through gain and loss of genes in the ectomycorrhizal Boletales.</title>
        <authorList>
            <person name="Wu G."/>
            <person name="Miyauchi S."/>
            <person name="Morin E."/>
            <person name="Kuo A."/>
            <person name="Drula E."/>
            <person name="Varga T."/>
            <person name="Kohler A."/>
            <person name="Feng B."/>
            <person name="Cao Y."/>
            <person name="Lipzen A."/>
            <person name="Daum C."/>
            <person name="Hundley H."/>
            <person name="Pangilinan J."/>
            <person name="Johnson J."/>
            <person name="Barry K."/>
            <person name="LaButti K."/>
            <person name="Ng V."/>
            <person name="Ahrendt S."/>
            <person name="Min B."/>
            <person name="Choi I.G."/>
            <person name="Park H."/>
            <person name="Plett J.M."/>
            <person name="Magnuson J."/>
            <person name="Spatafora J.W."/>
            <person name="Nagy L.G."/>
            <person name="Henrissat B."/>
            <person name="Grigoriev I.V."/>
            <person name="Yang Z.L."/>
            <person name="Xu J."/>
            <person name="Martin F.M."/>
        </authorList>
    </citation>
    <scope>NUCLEOTIDE SEQUENCE</scope>
    <source>
        <strain evidence="1">KUC20120723A-06</strain>
    </source>
</reference>
<protein>
    <submittedName>
        <fullName evidence="1">MFS general substrate transporter</fullName>
    </submittedName>
</protein>
<keyword evidence="2" id="KW-1185">Reference proteome</keyword>
<comment type="caution">
    <text evidence="1">The sequence shown here is derived from an EMBL/GenBank/DDBJ whole genome shotgun (WGS) entry which is preliminary data.</text>
</comment>
<evidence type="ECO:0000313" key="1">
    <source>
        <dbReference type="EMBL" id="KAH7925197.1"/>
    </source>
</evidence>
<evidence type="ECO:0000313" key="2">
    <source>
        <dbReference type="Proteomes" id="UP000790709"/>
    </source>
</evidence>
<dbReference type="Proteomes" id="UP000790709">
    <property type="component" value="Unassembled WGS sequence"/>
</dbReference>
<accession>A0ACB8BI55</accession>
<gene>
    <name evidence="1" type="ORF">BV22DRAFT_1129214</name>
</gene>